<sequence>MSYGKVWPVHPKPLPDELLSSWMVRLAQANGIKLQTLSWQLFGNARSPWNRDIDRSAPPWLIRELALHTGSNYWDIFHTTLVTYRQRLYARRRWSGQLPWILPVNNYGMRHTAFGQQFCPVCLSNDPTPYFRKQWRLAPFTYCPIHQVKLVEACPSCGLAVMYYRGDFGRTIQEARPMHVCHGCGYNYAEIEGEPTEFFSEEIHQTFNGMLMSLLGPISQAGTFTLPFFLVLHQLSSILVGLGNKARLEEFICQRLGTPFVARPRRRLPIEGYTLTERHHLLQCGLWLMGDLAGRLGEAWAGKAIRYNYLLKGFDGAPREYRQLVRRFSDWRKL</sequence>
<dbReference type="EMBL" id="CP064782">
    <property type="protein sequence ID" value="QWT50184.1"/>
    <property type="molecule type" value="Genomic_DNA"/>
</dbReference>
<dbReference type="AlphaFoldDB" id="A0A975SPI9"/>
<keyword evidence="3" id="KW-1185">Reference proteome</keyword>
<dbReference type="KEGG" id="aiq:Azoinq_06245"/>
<dbReference type="RefSeq" id="WP_216130912.1">
    <property type="nucleotide sequence ID" value="NZ_CP064782.1"/>
</dbReference>
<reference evidence="2" key="1">
    <citation type="submission" date="2020-11" db="EMBL/GenBank/DDBJ databases">
        <title>Azospira inquinata sp. nov.</title>
        <authorList>
            <person name="Moe W.M."/>
            <person name="Mikes M.C."/>
        </authorList>
    </citation>
    <scope>NUCLEOTIDE SEQUENCE</scope>
    <source>
        <strain evidence="2">Azo-3</strain>
    </source>
</reference>
<evidence type="ECO:0000259" key="1">
    <source>
        <dbReference type="Pfam" id="PF06527"/>
    </source>
</evidence>
<accession>A0A975SPI9</accession>
<feature type="domain" description="TniQ" evidence="1">
    <location>
        <begin position="8"/>
        <end position="150"/>
    </location>
</feature>
<proteinExistence type="predicted"/>
<evidence type="ECO:0000313" key="2">
    <source>
        <dbReference type="EMBL" id="QWT50184.1"/>
    </source>
</evidence>
<evidence type="ECO:0000313" key="3">
    <source>
        <dbReference type="Proteomes" id="UP000683428"/>
    </source>
</evidence>
<gene>
    <name evidence="2" type="ORF">Azoinq_06245</name>
</gene>
<dbReference type="InterPro" id="IPR009492">
    <property type="entry name" value="TniQ"/>
</dbReference>
<name>A0A975SPI9_9RHOO</name>
<organism evidence="2 3">
    <name type="scientific">Azospira inquinata</name>
    <dbReference type="NCBI Taxonomy" id="2785627"/>
    <lineage>
        <taxon>Bacteria</taxon>
        <taxon>Pseudomonadati</taxon>
        <taxon>Pseudomonadota</taxon>
        <taxon>Betaproteobacteria</taxon>
        <taxon>Rhodocyclales</taxon>
        <taxon>Rhodocyclaceae</taxon>
        <taxon>Azospira</taxon>
    </lineage>
</organism>
<protein>
    <submittedName>
        <fullName evidence="2">TniQ family protein</fullName>
    </submittedName>
</protein>
<dbReference type="Pfam" id="PF06527">
    <property type="entry name" value="TniQ"/>
    <property type="match status" value="1"/>
</dbReference>
<dbReference type="Proteomes" id="UP000683428">
    <property type="component" value="Chromosome"/>
</dbReference>